<comment type="caution">
    <text evidence="1">The sequence shown here is derived from an EMBL/GenBank/DDBJ whole genome shotgun (WGS) entry which is preliminary data.</text>
</comment>
<keyword evidence="2" id="KW-1185">Reference proteome</keyword>
<evidence type="ECO:0000313" key="1">
    <source>
        <dbReference type="EMBL" id="OWV33960.1"/>
    </source>
</evidence>
<dbReference type="NCBIfam" id="TIGR04352">
    <property type="entry name" value="HprK_rel_A"/>
    <property type="match status" value="1"/>
</dbReference>
<dbReference type="GO" id="GO:0016301">
    <property type="term" value="F:kinase activity"/>
    <property type="evidence" value="ECO:0007669"/>
    <property type="project" value="UniProtKB-KW"/>
</dbReference>
<dbReference type="InterPro" id="IPR027417">
    <property type="entry name" value="P-loop_NTPase"/>
</dbReference>
<keyword evidence="1" id="KW-0808">Transferase</keyword>
<reference evidence="2" key="1">
    <citation type="submission" date="2017-05" db="EMBL/GenBank/DDBJ databases">
        <authorList>
            <person name="Lin X."/>
        </authorList>
    </citation>
    <scope>NUCLEOTIDE SEQUENCE [LARGE SCALE GENOMIC DNA]</scope>
    <source>
        <strain evidence="2">JLT2012</strain>
    </source>
</reference>
<evidence type="ECO:0000313" key="2">
    <source>
        <dbReference type="Proteomes" id="UP000198462"/>
    </source>
</evidence>
<keyword evidence="1" id="KW-0418">Kinase</keyword>
<dbReference type="InterPro" id="IPR025662">
    <property type="entry name" value="Sigma_54_int_dom_ATP-bd_1"/>
</dbReference>
<protein>
    <submittedName>
        <fullName evidence="1">HprK-related kinase A</fullName>
    </submittedName>
</protein>
<accession>A0A219B6H4</accession>
<dbReference type="RefSeq" id="WP_088712659.1">
    <property type="nucleotide sequence ID" value="NZ_NFZT01000001.1"/>
</dbReference>
<dbReference type="InterPro" id="IPR027600">
    <property type="entry name" value="HprK-rel_A"/>
</dbReference>
<dbReference type="SUPFAM" id="SSF53795">
    <property type="entry name" value="PEP carboxykinase-like"/>
    <property type="match status" value="1"/>
</dbReference>
<dbReference type="EMBL" id="NFZT01000001">
    <property type="protein sequence ID" value="OWV33960.1"/>
    <property type="molecule type" value="Genomic_DNA"/>
</dbReference>
<dbReference type="Gene3D" id="3.40.50.300">
    <property type="entry name" value="P-loop containing nucleotide triphosphate hydrolases"/>
    <property type="match status" value="1"/>
</dbReference>
<gene>
    <name evidence="1" type="ORF">B5C34_11135</name>
</gene>
<dbReference type="Proteomes" id="UP000198462">
    <property type="component" value="Unassembled WGS sequence"/>
</dbReference>
<dbReference type="AlphaFoldDB" id="A0A219B6H4"/>
<sequence>MKRVRLRIGPAIFELRSPFRSVLTEVEALYRRYPQNLDGEIFDFSVTGLPVSPWRRFLRPSIMFGGDFSLADIVPVEKRLGLLGFEMAINLQMALGYLRHIVVHAASAAKDDEAILITGESGSGKSTLSALLSYQARWRHMGDELALLSLETRPLLHPYPRPISLKNESIPVMESRAPEDRFGPLLTDTVKGDVRHLVPPQRAIEQMDRPALPKLVICPHFEAGREPAVRRMTESECYVRLSTASTNQLRLGERGFDAMVSLVKTVPAYDISYGSSEDALKLVDELWQQA</sequence>
<organism evidence="1 2">
    <name type="scientific">Pacificimonas flava</name>
    <dbReference type="NCBI Taxonomy" id="1234595"/>
    <lineage>
        <taxon>Bacteria</taxon>
        <taxon>Pseudomonadati</taxon>
        <taxon>Pseudomonadota</taxon>
        <taxon>Alphaproteobacteria</taxon>
        <taxon>Sphingomonadales</taxon>
        <taxon>Sphingosinicellaceae</taxon>
        <taxon>Pacificimonas</taxon>
    </lineage>
</organism>
<dbReference type="PROSITE" id="PS00675">
    <property type="entry name" value="SIGMA54_INTERACT_1"/>
    <property type="match status" value="1"/>
</dbReference>
<name>A0A219B6H4_9SPHN</name>
<proteinExistence type="predicted"/>
<dbReference type="OrthoDB" id="4544211at2"/>